<protein>
    <submittedName>
        <fullName evidence="1">Uncharacterized protein</fullName>
    </submittedName>
</protein>
<keyword evidence="2" id="KW-1185">Reference proteome</keyword>
<dbReference type="EMBL" id="JAPHNI010000009">
    <property type="protein sequence ID" value="KAJ8118827.1"/>
    <property type="molecule type" value="Genomic_DNA"/>
</dbReference>
<evidence type="ECO:0000313" key="2">
    <source>
        <dbReference type="Proteomes" id="UP001153331"/>
    </source>
</evidence>
<dbReference type="Proteomes" id="UP001153331">
    <property type="component" value="Unassembled WGS sequence"/>
</dbReference>
<sequence>MAAQDEPSPAPSAAPLPTEESEKQTRYASIIPEGDRRLELQHTISSISHDDMTHAEQVITGDLDEAYNKFSERRKMAIVATVSFCSFLAPISSTTVLSAVPEVAATYNTDGSIINISNALYMLFMGISPCFYGPYGNIYGRKWVSVASAALFTAFSVGTALAPNLASFFVFRILTAFQGTAFLVIGSAVIGDIYKPTERGTALGWFLSGTLIGPALGPFIGGIIVTFRSWRDIFWLQTALAGTAAALCFFVQPETIHVKRSTELEGLKTSEKAQKMWQWLNPFRIILLYRYPNLFLIALSSSSLVWNMYSLLTPIRYVLNPRFDLSTPLQGSLFYIAPGCGYLLGTFFGGRYADYIVKKYIRIRGHREAEDRLRSCLWFLGGVIPACMLIYGWSVEKRVGGIALPVIMMFLQGVAQLFCFPSLNTYCLDVMQGRSAEVVAGNYFMRYMFAAGGSAVVLPAVRAIGVGWFSTISALFLVFGALATYATALYGKGWREAIDAKKATKKGGENQTIVRPSLLEEGRWPAMLWNCLRGCEEGFHPASQLLAQRPHRHHIAHHIRNDARPRARQAHPGQVDRRLRKVPEYLLQPLSALGRRGRHKRMVLGWKLMNGQSQRSPYKAYRSPFGPQYTIQPNFHGITARHLVKFGTLAAGFGGVAGFFALFFFAEVPKVRDDIMMRTPLGPFFKKEIAPEDNPF</sequence>
<comment type="caution">
    <text evidence="1">The sequence shown here is derived from an EMBL/GenBank/DDBJ whole genome shotgun (WGS) entry which is preliminary data.</text>
</comment>
<evidence type="ECO:0000313" key="1">
    <source>
        <dbReference type="EMBL" id="KAJ8118827.1"/>
    </source>
</evidence>
<proteinExistence type="predicted"/>
<gene>
    <name evidence="1" type="ORF">OPT61_g285</name>
</gene>
<organism evidence="1 2">
    <name type="scientific">Boeremia exigua</name>
    <dbReference type="NCBI Taxonomy" id="749465"/>
    <lineage>
        <taxon>Eukaryota</taxon>
        <taxon>Fungi</taxon>
        <taxon>Dikarya</taxon>
        <taxon>Ascomycota</taxon>
        <taxon>Pezizomycotina</taxon>
        <taxon>Dothideomycetes</taxon>
        <taxon>Pleosporomycetidae</taxon>
        <taxon>Pleosporales</taxon>
        <taxon>Pleosporineae</taxon>
        <taxon>Didymellaceae</taxon>
        <taxon>Boeremia</taxon>
    </lineage>
</organism>
<reference evidence="1" key="1">
    <citation type="submission" date="2022-11" db="EMBL/GenBank/DDBJ databases">
        <title>Genome Sequence of Boeremia exigua.</title>
        <authorList>
            <person name="Buettner E."/>
        </authorList>
    </citation>
    <scope>NUCLEOTIDE SEQUENCE</scope>
    <source>
        <strain evidence="1">CU02</strain>
    </source>
</reference>
<accession>A0ACC2IUS4</accession>
<name>A0ACC2IUS4_9PLEO</name>